<gene>
    <name evidence="1" type="ORF">MNBD_CHLOROFLEXI01-4385</name>
</gene>
<dbReference type="Pfam" id="PF01904">
    <property type="entry name" value="DUF72"/>
    <property type="match status" value="1"/>
</dbReference>
<name>A0A3B0VJH7_9ZZZZ</name>
<organism evidence="1">
    <name type="scientific">hydrothermal vent metagenome</name>
    <dbReference type="NCBI Taxonomy" id="652676"/>
    <lineage>
        <taxon>unclassified sequences</taxon>
        <taxon>metagenomes</taxon>
        <taxon>ecological metagenomes</taxon>
    </lineage>
</organism>
<dbReference type="EMBL" id="UOEU01000290">
    <property type="protein sequence ID" value="VAW31814.1"/>
    <property type="molecule type" value="Genomic_DNA"/>
</dbReference>
<accession>A0A3B0VJH7</accession>
<dbReference type="PANTHER" id="PTHR30348:SF4">
    <property type="entry name" value="DUF72 DOMAIN-CONTAINING PROTEIN"/>
    <property type="match status" value="1"/>
</dbReference>
<dbReference type="PANTHER" id="PTHR30348">
    <property type="entry name" value="UNCHARACTERIZED PROTEIN YECE"/>
    <property type="match status" value="1"/>
</dbReference>
<dbReference type="SUPFAM" id="SSF117396">
    <property type="entry name" value="TM1631-like"/>
    <property type="match status" value="1"/>
</dbReference>
<dbReference type="AlphaFoldDB" id="A0A3B0VJH7"/>
<sequence>MDAINPTTWHLGTMGFGYKQWLGAFYPAGMSPKKFLTHYSRLFDSVEIDSTFYGAPRPELVMRWGHSTPNNFTFCLKTPKAITHEARLANGVEAMLAFVETAVLLKEKLGCILIQFGPAFTYAQADELNQFLSHLPTTVRFAVEFRHTSWVRPETADLLRPYNICLTATDYIYLPKTITPTADFLYLRLIGPHGQYQTKDKELVDKTADLQMWHEKIKPLLPQFKAVYGYCNNDYSGYSPATCNRFREIVGVKVEEIRPLQQGRLF</sequence>
<evidence type="ECO:0000313" key="1">
    <source>
        <dbReference type="EMBL" id="VAW31814.1"/>
    </source>
</evidence>
<dbReference type="InterPro" id="IPR036520">
    <property type="entry name" value="UPF0759_sf"/>
</dbReference>
<reference evidence="1" key="1">
    <citation type="submission" date="2018-06" db="EMBL/GenBank/DDBJ databases">
        <authorList>
            <person name="Zhirakovskaya E."/>
        </authorList>
    </citation>
    <scope>NUCLEOTIDE SEQUENCE</scope>
</reference>
<dbReference type="Gene3D" id="3.20.20.410">
    <property type="entry name" value="Protein of unknown function UPF0759"/>
    <property type="match status" value="1"/>
</dbReference>
<evidence type="ECO:0008006" key="2">
    <source>
        <dbReference type="Google" id="ProtNLM"/>
    </source>
</evidence>
<protein>
    <recommendedName>
        <fullName evidence="2">DUF72 domain-containing protein</fullName>
    </recommendedName>
</protein>
<dbReference type="InterPro" id="IPR002763">
    <property type="entry name" value="DUF72"/>
</dbReference>
<proteinExistence type="predicted"/>